<accession>A0A078A4S5</accession>
<protein>
    <submittedName>
        <fullName evidence="2">Uncharacterized protein</fullName>
    </submittedName>
</protein>
<feature type="region of interest" description="Disordered" evidence="1">
    <location>
        <begin position="458"/>
        <end position="488"/>
    </location>
</feature>
<feature type="region of interest" description="Disordered" evidence="1">
    <location>
        <begin position="86"/>
        <end position="120"/>
    </location>
</feature>
<gene>
    <name evidence="2" type="primary">Contig16689.g17779</name>
    <name evidence="2" type="ORF">STYLEM_6235</name>
</gene>
<evidence type="ECO:0000313" key="2">
    <source>
        <dbReference type="EMBL" id="CDW77275.1"/>
    </source>
</evidence>
<sequence length="656" mass="75660">MNRSRYNSIYNNAEAPSNLYYYQSSSKQNTCIQNSPQSLINASQLLVQNFESSCRKHRQQVNLAKIQQEIQSYANPLSKELKSLQNERLRRKQKSTNGGDEIGESQDINEQTFSELKQKRPKVMNMSFKEKRESILRKKSQNNREPSEESHKVIENCKRKLQKFEKQWIIFKENLETHNNPLSAVKEQYANKLIKADKNCRQINEELAKTLVEQLTHNGCATASRASRKNTGNGIVGSFYRTRSQSPGFNTILKTELGEKESKIFTNHQNNLNSSLRKSQGPILTQISQNFEEKVLKQIQNIQTSLFTTQSNSKQQASRNTEDKPMKVLSTQIKAPFNKANYFSEQLESDQLRIVNRGPFKNLNKRQSVCNTSQKPQLAHQSFQVRMTSKQTDQPVAKRQMSERSLVKSNMSCHNSVQNLIQCSQANLQSFETDTRDEQIQLVQRSFMTKCKMMGDKNMSCSSQTNLRLKNSQQQQQQQSQEYRPLNQSTNISLNNVNSLSISSQKPQHTTASNVISNMKTINYQQASKMKKINAKITYNQVSGDSTTDSSIQRSPDMQRESKFQTIQQYNLVCNTNSINNRNYQNLKSYQSYLSQNISKRASQLDQSKTLGHQPKQQLSAQGHHQYIINSQQKTQANIQLIRKSENWPQYYQSNQ</sequence>
<dbReference type="Proteomes" id="UP000039865">
    <property type="component" value="Unassembled WGS sequence"/>
</dbReference>
<dbReference type="AlphaFoldDB" id="A0A078A4S5"/>
<feature type="compositionally biased region" description="Polar residues" evidence="1">
    <location>
        <begin position="106"/>
        <end position="115"/>
    </location>
</feature>
<proteinExistence type="predicted"/>
<feature type="compositionally biased region" description="Low complexity" evidence="1">
    <location>
        <begin position="472"/>
        <end position="481"/>
    </location>
</feature>
<evidence type="ECO:0000313" key="3">
    <source>
        <dbReference type="Proteomes" id="UP000039865"/>
    </source>
</evidence>
<reference evidence="2 3" key="1">
    <citation type="submission" date="2014-06" db="EMBL/GenBank/DDBJ databases">
        <authorList>
            <person name="Swart Estienne"/>
        </authorList>
    </citation>
    <scope>NUCLEOTIDE SEQUENCE [LARGE SCALE GENOMIC DNA]</scope>
    <source>
        <strain evidence="2 3">130c</strain>
    </source>
</reference>
<evidence type="ECO:0000256" key="1">
    <source>
        <dbReference type="SAM" id="MobiDB-lite"/>
    </source>
</evidence>
<organism evidence="2 3">
    <name type="scientific">Stylonychia lemnae</name>
    <name type="common">Ciliate</name>
    <dbReference type="NCBI Taxonomy" id="5949"/>
    <lineage>
        <taxon>Eukaryota</taxon>
        <taxon>Sar</taxon>
        <taxon>Alveolata</taxon>
        <taxon>Ciliophora</taxon>
        <taxon>Intramacronucleata</taxon>
        <taxon>Spirotrichea</taxon>
        <taxon>Stichotrichia</taxon>
        <taxon>Sporadotrichida</taxon>
        <taxon>Oxytrichidae</taxon>
        <taxon>Stylonychinae</taxon>
        <taxon>Stylonychia</taxon>
    </lineage>
</organism>
<feature type="region of interest" description="Disordered" evidence="1">
    <location>
        <begin position="604"/>
        <end position="623"/>
    </location>
</feature>
<dbReference type="EMBL" id="CCKQ01005996">
    <property type="protein sequence ID" value="CDW77275.1"/>
    <property type="molecule type" value="Genomic_DNA"/>
</dbReference>
<feature type="compositionally biased region" description="Polar residues" evidence="1">
    <location>
        <begin position="459"/>
        <end position="471"/>
    </location>
</feature>
<feature type="region of interest" description="Disordered" evidence="1">
    <location>
        <begin position="132"/>
        <end position="151"/>
    </location>
</feature>
<keyword evidence="3" id="KW-1185">Reference proteome</keyword>
<dbReference type="InParanoid" id="A0A078A4S5"/>
<name>A0A078A4S5_STYLE</name>